<evidence type="ECO:0000313" key="4">
    <source>
        <dbReference type="Proteomes" id="UP000332933"/>
    </source>
</evidence>
<evidence type="ECO:0000313" key="2">
    <source>
        <dbReference type="EMBL" id="KAF0717993.1"/>
    </source>
</evidence>
<dbReference type="AlphaFoldDB" id="A0A485K7Q4"/>
<dbReference type="EMBL" id="VJMH01000190">
    <property type="protein sequence ID" value="KAF0717993.1"/>
    <property type="molecule type" value="Genomic_DNA"/>
</dbReference>
<feature type="signal peptide" evidence="1">
    <location>
        <begin position="1"/>
        <end position="24"/>
    </location>
</feature>
<dbReference type="Proteomes" id="UP000332933">
    <property type="component" value="Unassembled WGS sequence"/>
</dbReference>
<dbReference type="EMBL" id="CAADRA010000190">
    <property type="protein sequence ID" value="VFT79184.1"/>
    <property type="molecule type" value="Genomic_DNA"/>
</dbReference>
<organism evidence="3 4">
    <name type="scientific">Aphanomyces stellatus</name>
    <dbReference type="NCBI Taxonomy" id="120398"/>
    <lineage>
        <taxon>Eukaryota</taxon>
        <taxon>Sar</taxon>
        <taxon>Stramenopiles</taxon>
        <taxon>Oomycota</taxon>
        <taxon>Saprolegniomycetes</taxon>
        <taxon>Saprolegniales</taxon>
        <taxon>Verrucalvaceae</taxon>
        <taxon>Aphanomyces</taxon>
    </lineage>
</organism>
<dbReference type="SUPFAM" id="SSF48403">
    <property type="entry name" value="Ankyrin repeat"/>
    <property type="match status" value="2"/>
</dbReference>
<dbReference type="PANTHER" id="PTHR46586">
    <property type="entry name" value="ANKYRIN REPEAT-CONTAINING PROTEIN"/>
    <property type="match status" value="1"/>
</dbReference>
<protein>
    <submittedName>
        <fullName evidence="3">Aste57867_1979 protein</fullName>
    </submittedName>
</protein>
<dbReference type="InterPro" id="IPR052050">
    <property type="entry name" value="SecEffector_AnkRepeat"/>
</dbReference>
<dbReference type="Gene3D" id="1.25.40.20">
    <property type="entry name" value="Ankyrin repeat-containing domain"/>
    <property type="match status" value="1"/>
</dbReference>
<reference evidence="2" key="2">
    <citation type="submission" date="2019-06" db="EMBL/GenBank/DDBJ databases">
        <title>Genomics analysis of Aphanomyces spp. identifies a new class of oomycete effector associated with host adaptation.</title>
        <authorList>
            <person name="Gaulin E."/>
        </authorList>
    </citation>
    <scope>NUCLEOTIDE SEQUENCE</scope>
    <source>
        <strain evidence="2">CBS 578.67</strain>
    </source>
</reference>
<dbReference type="PANTHER" id="PTHR46586:SF3">
    <property type="entry name" value="ANKYRIN REPEAT-CONTAINING PROTEIN"/>
    <property type="match status" value="1"/>
</dbReference>
<evidence type="ECO:0000313" key="3">
    <source>
        <dbReference type="EMBL" id="VFT79184.1"/>
    </source>
</evidence>
<evidence type="ECO:0000256" key="1">
    <source>
        <dbReference type="SAM" id="SignalP"/>
    </source>
</evidence>
<gene>
    <name evidence="3" type="primary">Aste57867_1979</name>
    <name evidence="2" type="ORF">As57867_001977</name>
    <name evidence="3" type="ORF">ASTE57867_1979</name>
</gene>
<feature type="chain" id="PRO_5036115909" evidence="1">
    <location>
        <begin position="25"/>
        <end position="553"/>
    </location>
</feature>
<proteinExistence type="predicted"/>
<keyword evidence="1" id="KW-0732">Signal</keyword>
<keyword evidence="4" id="KW-1185">Reference proteome</keyword>
<sequence length="553" mass="60330">MNLRPMTPPAASAVVVLLTPELLCVIAYFQDGLHEDILPFRASTFDVDAIVEIDTVLRPWLACHGHARLDRLVALDYFVSNMLLAYGAYFGNVDLLVALEAHIPKFKLGRHFLPVLKYAAIGGSLPTFEYLERLGYTHSMPTALQLAASSGHVALVAAKVPAVVQTPKLARELLVRATEHDRADVVELFLSKSPPDAIDQAFLVAVCRAAVASIRLLQAAGGTLTKVNALFGPAKNGRADVVRLMLETGVGYTTGWTRVRDVSFSGAVAGGHVDLAKWIVARSGPAAVVVDPRHVTDALTGEHAAIFDFLWTLPWKPSATAAWTTEFTKRLTYAATKGHLQMVQCLLAKQPMGDAQHLEAVLDDAARARQINLVRWCFESGKVAATPSRLVRTMAAATAQSFGHKKSETMAILAYVISLFPTTYTLPNAIVLASANKDDDHVFFIFWQWWRRSHDSHAALSLGHECLVAAIARDYVYIAKRLVDTEGIPVTEAMVHQAASTCQPEGRLMDWITTCNVQSENQKTEEEAHATPTSPAKRPCRGFVGNTCVTFVT</sequence>
<reference evidence="3 4" key="1">
    <citation type="submission" date="2019-03" db="EMBL/GenBank/DDBJ databases">
        <authorList>
            <person name="Gaulin E."/>
            <person name="Dumas B."/>
        </authorList>
    </citation>
    <scope>NUCLEOTIDE SEQUENCE [LARGE SCALE GENOMIC DNA]</scope>
    <source>
        <strain evidence="3">CBS 568.67</strain>
    </source>
</reference>
<accession>A0A485K7Q4</accession>
<name>A0A485K7Q4_9STRA</name>
<dbReference type="InterPro" id="IPR036770">
    <property type="entry name" value="Ankyrin_rpt-contain_sf"/>
</dbReference>